<evidence type="ECO:0000256" key="8">
    <source>
        <dbReference type="ARBA" id="ARBA00022918"/>
    </source>
</evidence>
<comment type="similarity">
    <text evidence="1">Belongs to the beta type-B retroviral polymerase family. HERV class-II K(HML-2) pol subfamily.</text>
</comment>
<evidence type="ECO:0000259" key="11">
    <source>
        <dbReference type="PROSITE" id="PS50878"/>
    </source>
</evidence>
<sequence>MKNSPVICQWYVASLLSPVCAAVGQAIIHHYMDDVLVCTPNDDVLSHALDLTINALVAAGFELQEETVQRMPPWKYLRLEIGKRSTVPQKLAIRTKVSIRRSSGTSGRAHSLTSKRNLRSWSGILSPEGRKGHTTWSRGDVDTLACPPPRDQAILALSIIRRMFLNLISTTTRSPSINRVSTSPEEEGLELEEVLKGTPDEDGRNPDEEEHGLGYPTQHQ</sequence>
<dbReference type="Gene3D" id="3.30.70.270">
    <property type="match status" value="1"/>
</dbReference>
<keyword evidence="6" id="KW-0255">Endonuclease</keyword>
<keyword evidence="7" id="KW-0378">Hydrolase</keyword>
<dbReference type="AlphaFoldDB" id="A0A3M0JLG1"/>
<dbReference type="InterPro" id="IPR043128">
    <property type="entry name" value="Rev_trsase/Diguanyl_cyclase"/>
</dbReference>
<dbReference type="InterPro" id="IPR000477">
    <property type="entry name" value="RT_dom"/>
</dbReference>
<dbReference type="EC" id="3.1.26.4" evidence="2"/>
<dbReference type="Proteomes" id="UP000269221">
    <property type="component" value="Unassembled WGS sequence"/>
</dbReference>
<name>A0A3M0JLG1_HIRRU</name>
<dbReference type="EMBL" id="QRBI01000148">
    <property type="protein sequence ID" value="RMB99539.1"/>
    <property type="molecule type" value="Genomic_DNA"/>
</dbReference>
<dbReference type="GO" id="GO:0035613">
    <property type="term" value="F:RNA stem-loop binding"/>
    <property type="evidence" value="ECO:0007669"/>
    <property type="project" value="TreeGrafter"/>
</dbReference>
<organism evidence="12 13">
    <name type="scientific">Hirundo rustica rustica</name>
    <dbReference type="NCBI Taxonomy" id="333673"/>
    <lineage>
        <taxon>Eukaryota</taxon>
        <taxon>Metazoa</taxon>
        <taxon>Chordata</taxon>
        <taxon>Craniata</taxon>
        <taxon>Vertebrata</taxon>
        <taxon>Euteleostomi</taxon>
        <taxon>Archelosauria</taxon>
        <taxon>Archosauria</taxon>
        <taxon>Dinosauria</taxon>
        <taxon>Saurischia</taxon>
        <taxon>Theropoda</taxon>
        <taxon>Coelurosauria</taxon>
        <taxon>Aves</taxon>
        <taxon>Neognathae</taxon>
        <taxon>Neoaves</taxon>
        <taxon>Telluraves</taxon>
        <taxon>Australaves</taxon>
        <taxon>Passeriformes</taxon>
        <taxon>Sylvioidea</taxon>
        <taxon>Hirundinidae</taxon>
        <taxon>Hirundo</taxon>
    </lineage>
</organism>
<dbReference type="Pfam" id="PF00078">
    <property type="entry name" value="RVT_1"/>
    <property type="match status" value="1"/>
</dbReference>
<feature type="region of interest" description="Disordered" evidence="9">
    <location>
        <begin position="174"/>
        <end position="220"/>
    </location>
</feature>
<comment type="caution">
    <text evidence="12">The sequence shown here is derived from an EMBL/GenBank/DDBJ whole genome shotgun (WGS) entry which is preliminary data.</text>
</comment>
<reference evidence="12 13" key="1">
    <citation type="submission" date="2018-07" db="EMBL/GenBank/DDBJ databases">
        <title>A high quality draft genome assembly of the barn swallow (H. rustica rustica).</title>
        <authorList>
            <person name="Formenti G."/>
            <person name="Chiara M."/>
            <person name="Poveda L."/>
            <person name="Francoijs K.-J."/>
            <person name="Bonisoli-Alquati A."/>
            <person name="Canova L."/>
            <person name="Gianfranceschi L."/>
            <person name="Horner D.S."/>
            <person name="Saino N."/>
        </authorList>
    </citation>
    <scope>NUCLEOTIDE SEQUENCE [LARGE SCALE GENOMIC DNA]</scope>
    <source>
        <strain evidence="12">Chelidonia</strain>
        <tissue evidence="12">Blood</tissue>
    </source>
</reference>
<accession>A0A3M0JLG1</accession>
<dbReference type="PROSITE" id="PS50878">
    <property type="entry name" value="RT_POL"/>
    <property type="match status" value="1"/>
</dbReference>
<evidence type="ECO:0000256" key="9">
    <source>
        <dbReference type="SAM" id="MobiDB-lite"/>
    </source>
</evidence>
<evidence type="ECO:0000256" key="5">
    <source>
        <dbReference type="ARBA" id="ARBA00022722"/>
    </source>
</evidence>
<feature type="chain" id="PRO_5017922311" description="ribonuclease H" evidence="10">
    <location>
        <begin position="22"/>
        <end position="220"/>
    </location>
</feature>
<gene>
    <name evidence="12" type="ORF">DUI87_23792</name>
</gene>
<evidence type="ECO:0000256" key="1">
    <source>
        <dbReference type="ARBA" id="ARBA00010879"/>
    </source>
</evidence>
<evidence type="ECO:0000256" key="3">
    <source>
        <dbReference type="ARBA" id="ARBA00022679"/>
    </source>
</evidence>
<dbReference type="PANTHER" id="PTHR41694">
    <property type="entry name" value="ENDOGENOUS RETROVIRUS GROUP K MEMBER POL PROTEIN"/>
    <property type="match status" value="1"/>
</dbReference>
<evidence type="ECO:0000256" key="4">
    <source>
        <dbReference type="ARBA" id="ARBA00022695"/>
    </source>
</evidence>
<dbReference type="GO" id="GO:0003964">
    <property type="term" value="F:RNA-directed DNA polymerase activity"/>
    <property type="evidence" value="ECO:0007669"/>
    <property type="project" value="UniProtKB-KW"/>
</dbReference>
<evidence type="ECO:0000256" key="10">
    <source>
        <dbReference type="SAM" id="SignalP"/>
    </source>
</evidence>
<dbReference type="OrthoDB" id="9222770at2759"/>
<feature type="domain" description="Reverse transcriptase" evidence="11">
    <location>
        <begin position="1"/>
        <end position="81"/>
    </location>
</feature>
<keyword evidence="4" id="KW-0548">Nucleotidyltransferase</keyword>
<dbReference type="STRING" id="333673.A0A3M0JLG1"/>
<feature type="signal peptide" evidence="10">
    <location>
        <begin position="1"/>
        <end position="21"/>
    </location>
</feature>
<feature type="compositionally biased region" description="Polar residues" evidence="9">
    <location>
        <begin position="174"/>
        <end position="183"/>
    </location>
</feature>
<evidence type="ECO:0000313" key="12">
    <source>
        <dbReference type="EMBL" id="RMB99539.1"/>
    </source>
</evidence>
<dbReference type="PANTHER" id="PTHR41694:SF3">
    <property type="entry name" value="RNA-DIRECTED DNA POLYMERASE-RELATED"/>
    <property type="match status" value="1"/>
</dbReference>
<keyword evidence="8" id="KW-0695">RNA-directed DNA polymerase</keyword>
<protein>
    <recommendedName>
        <fullName evidence="2">ribonuclease H</fullName>
        <ecNumber evidence="2">3.1.26.4</ecNumber>
    </recommendedName>
</protein>
<evidence type="ECO:0000256" key="7">
    <source>
        <dbReference type="ARBA" id="ARBA00022801"/>
    </source>
</evidence>
<evidence type="ECO:0000256" key="6">
    <source>
        <dbReference type="ARBA" id="ARBA00022759"/>
    </source>
</evidence>
<evidence type="ECO:0000256" key="2">
    <source>
        <dbReference type="ARBA" id="ARBA00012180"/>
    </source>
</evidence>
<proteinExistence type="inferred from homology"/>
<feature type="compositionally biased region" description="Basic and acidic residues" evidence="9">
    <location>
        <begin position="193"/>
        <end position="206"/>
    </location>
</feature>
<keyword evidence="10" id="KW-0732">Signal</keyword>
<dbReference type="GO" id="GO:0004523">
    <property type="term" value="F:RNA-DNA hybrid ribonuclease activity"/>
    <property type="evidence" value="ECO:0007669"/>
    <property type="project" value="UniProtKB-EC"/>
</dbReference>
<keyword evidence="3" id="KW-0808">Transferase</keyword>
<dbReference type="SUPFAM" id="SSF56672">
    <property type="entry name" value="DNA/RNA polymerases"/>
    <property type="match status" value="1"/>
</dbReference>
<keyword evidence="13" id="KW-1185">Reference proteome</keyword>
<evidence type="ECO:0000313" key="13">
    <source>
        <dbReference type="Proteomes" id="UP000269221"/>
    </source>
</evidence>
<dbReference type="InterPro" id="IPR043502">
    <property type="entry name" value="DNA/RNA_pol_sf"/>
</dbReference>
<keyword evidence="5" id="KW-0540">Nuclease</keyword>